<sequence length="357" mass="36770">MSAVTIMRYGGGVYSIVPPGAPTVLGPAAGADVMVLEVAGAHLTWNVLAPEQVPAAVIHDVELAQEWLWAIYGESLAVALADEQLGTADAAPARTPLAVAVRRLAYAHWASRWWPASTLDGIAALDQALLDRDIVTLTEECDALVDGADALIPEVPEFAETFPRASDYALAAGDETPSGGLVLARGSGGWDWRQCPPGLVDASERAVSWQLVRDAGTTSVTVSAVAAPGIPAAIPPHLHPWVRVKTDAGVVDTPLTSARDAWVGTTTAPGSPLHINLFVPGFGPRPADTPDTGADARLGGNGNGSPGGGANPAAELRARIRQFAAARLRLAAADPEPTAPDAPLLAEIAAAAEDSDF</sequence>
<organism evidence="2 3">
    <name type="scientific">Nocardia huaxiensis</name>
    <dbReference type="NCBI Taxonomy" id="2755382"/>
    <lineage>
        <taxon>Bacteria</taxon>
        <taxon>Bacillati</taxon>
        <taxon>Actinomycetota</taxon>
        <taxon>Actinomycetes</taxon>
        <taxon>Mycobacteriales</taxon>
        <taxon>Nocardiaceae</taxon>
        <taxon>Nocardia</taxon>
    </lineage>
</organism>
<dbReference type="AlphaFoldDB" id="A0A7D6VML6"/>
<feature type="compositionally biased region" description="Gly residues" evidence="1">
    <location>
        <begin position="299"/>
        <end position="310"/>
    </location>
</feature>
<reference evidence="2 3" key="1">
    <citation type="submission" date="2020-07" db="EMBL/GenBank/DDBJ databases">
        <authorList>
            <person name="Zhuang K."/>
            <person name="Ran Y."/>
        </authorList>
    </citation>
    <scope>NUCLEOTIDE SEQUENCE [LARGE SCALE GENOMIC DNA]</scope>
    <source>
        <strain evidence="2 3">WCH-YHL-001</strain>
    </source>
</reference>
<dbReference type="Proteomes" id="UP000515512">
    <property type="component" value="Chromosome"/>
</dbReference>
<gene>
    <name evidence="2" type="ORF">H0264_13530</name>
</gene>
<dbReference type="KEGG" id="nhu:H0264_13530"/>
<keyword evidence="3" id="KW-1185">Reference proteome</keyword>
<protein>
    <submittedName>
        <fullName evidence="2">Uncharacterized protein</fullName>
    </submittedName>
</protein>
<evidence type="ECO:0000313" key="3">
    <source>
        <dbReference type="Proteomes" id="UP000515512"/>
    </source>
</evidence>
<dbReference type="EMBL" id="CP059399">
    <property type="protein sequence ID" value="QLY33110.1"/>
    <property type="molecule type" value="Genomic_DNA"/>
</dbReference>
<dbReference type="RefSeq" id="WP_181584274.1">
    <property type="nucleotide sequence ID" value="NZ_CP059399.1"/>
</dbReference>
<evidence type="ECO:0000313" key="2">
    <source>
        <dbReference type="EMBL" id="QLY33110.1"/>
    </source>
</evidence>
<name>A0A7D6VML6_9NOCA</name>
<accession>A0A7D6VML6</accession>
<feature type="region of interest" description="Disordered" evidence="1">
    <location>
        <begin position="283"/>
        <end position="316"/>
    </location>
</feature>
<evidence type="ECO:0000256" key="1">
    <source>
        <dbReference type="SAM" id="MobiDB-lite"/>
    </source>
</evidence>
<proteinExistence type="predicted"/>